<sequence>MQRKQSPVYCCVLILPFHLKQDVSVNGGQVVHAGLSLLFLLSAMSGVSAAEDDVDELARKVSNPASFMISVPVHSDFDIGRWGGSDTYSATLDIEPVIPFALNDDWNMISHTDFPIVYNDPIGTPGGKLGLGDISQNLSFTPARHGPLIWAFGPEFSLPTATDDRFGTGKLSIGPSGLLLLQTKSMSLGLSASHLWSVAGAGDRPRVSQTELQPFIAWHIGGGKTISANLDFNYDWVESDYTLPVSLSFSQIVKVGEQTLSLSLGAKYYIEGPDDGPQWGIKAGVTFLFPQKTAMQ</sequence>
<dbReference type="RefSeq" id="WP_131258895.1">
    <property type="nucleotide sequence ID" value="NZ_CP121246.1"/>
</dbReference>
<proteinExistence type="predicted"/>
<keyword evidence="2" id="KW-1185">Reference proteome</keyword>
<evidence type="ECO:0000313" key="2">
    <source>
        <dbReference type="Proteomes" id="UP001155820"/>
    </source>
</evidence>
<evidence type="ECO:0000313" key="1">
    <source>
        <dbReference type="EMBL" id="NRF19476.1"/>
    </source>
</evidence>
<dbReference type="EMBL" id="JABRWM010000006">
    <property type="protein sequence ID" value="NRF19476.1"/>
    <property type="molecule type" value="Genomic_DNA"/>
</dbReference>
<accession>A0AA44EIN4</accession>
<reference evidence="1" key="1">
    <citation type="submission" date="2019-07" db="EMBL/GenBank/DDBJ databases">
        <title>FDA dAtabase for Regulatory Grade micrObial Sequences (FDA-ARGOS): Supporting development and validation of Infectious Disease Dx tests.</title>
        <authorList>
            <person name="Bachman M."/>
            <person name="Young C."/>
            <person name="Tallon L."/>
            <person name="Sadzewicz L."/>
            <person name="Vavikolanu K."/>
            <person name="Mehta A."/>
            <person name="Aluvathingal J."/>
            <person name="Nadendla S."/>
            <person name="Nandy P."/>
            <person name="Geyer C."/>
            <person name="Yan Y."/>
            <person name="Sichtig H."/>
        </authorList>
    </citation>
    <scope>NUCLEOTIDE SEQUENCE</scope>
    <source>
        <strain evidence="1">FDAARGOS_618</strain>
    </source>
</reference>
<dbReference type="Proteomes" id="UP001155820">
    <property type="component" value="Unassembled WGS sequence"/>
</dbReference>
<comment type="caution">
    <text evidence="1">The sequence shown here is derived from an EMBL/GenBank/DDBJ whole genome shotgun (WGS) entry which is preliminary data.</text>
</comment>
<name>A0AA44EIN4_9HYPH</name>
<organism evidence="1 2">
    <name type="scientific">Agrobacterium pusense</name>
    <dbReference type="NCBI Taxonomy" id="648995"/>
    <lineage>
        <taxon>Bacteria</taxon>
        <taxon>Pseudomonadati</taxon>
        <taxon>Pseudomonadota</taxon>
        <taxon>Alphaproteobacteria</taxon>
        <taxon>Hyphomicrobiales</taxon>
        <taxon>Rhizobiaceae</taxon>
        <taxon>Rhizobium/Agrobacterium group</taxon>
        <taxon>Agrobacterium</taxon>
    </lineage>
</organism>
<protein>
    <submittedName>
        <fullName evidence="1">Transporter</fullName>
    </submittedName>
</protein>
<gene>
    <name evidence="1" type="ORF">FOB26_10440</name>
</gene>
<dbReference type="AlphaFoldDB" id="A0AA44EIN4"/>